<feature type="compositionally biased region" description="Basic residues" evidence="6">
    <location>
        <begin position="248"/>
        <end position="258"/>
    </location>
</feature>
<evidence type="ECO:0000259" key="7">
    <source>
        <dbReference type="PROSITE" id="PS50217"/>
    </source>
</evidence>
<dbReference type="PROSITE" id="PS00036">
    <property type="entry name" value="BZIP_BASIC"/>
    <property type="match status" value="1"/>
</dbReference>
<feature type="compositionally biased region" description="Polar residues" evidence="6">
    <location>
        <begin position="508"/>
        <end position="517"/>
    </location>
</feature>
<dbReference type="InterPro" id="IPR046347">
    <property type="entry name" value="bZIP_sf"/>
</dbReference>
<feature type="region of interest" description="Disordered" evidence="6">
    <location>
        <begin position="248"/>
        <end position="267"/>
    </location>
</feature>
<comment type="subcellular location">
    <subcellularLocation>
        <location evidence="1">Nucleus</location>
    </subcellularLocation>
</comment>
<dbReference type="Gene3D" id="1.20.5.170">
    <property type="match status" value="1"/>
</dbReference>
<evidence type="ECO:0000256" key="1">
    <source>
        <dbReference type="ARBA" id="ARBA00004123"/>
    </source>
</evidence>
<proteinExistence type="predicted"/>
<evidence type="ECO:0000256" key="5">
    <source>
        <dbReference type="ARBA" id="ARBA00023242"/>
    </source>
</evidence>
<dbReference type="Pfam" id="PF07716">
    <property type="entry name" value="bZIP_2"/>
    <property type="match status" value="1"/>
</dbReference>
<comment type="caution">
    <text evidence="8">The sequence shown here is derived from an EMBL/GenBank/DDBJ whole genome shotgun (WGS) entry which is preliminary data.</text>
</comment>
<dbReference type="GO" id="GO:0000977">
    <property type="term" value="F:RNA polymerase II transcription regulatory region sequence-specific DNA binding"/>
    <property type="evidence" value="ECO:0007669"/>
    <property type="project" value="TreeGrafter"/>
</dbReference>
<protein>
    <recommendedName>
        <fullName evidence="7">BZIP domain-containing protein</fullName>
    </recommendedName>
</protein>
<name>A0A9P6T2V9_9FUNG</name>
<gene>
    <name evidence="8" type="ORF">BGZ80_003920</name>
</gene>
<feature type="domain" description="BZIP" evidence="7">
    <location>
        <begin position="381"/>
        <end position="444"/>
    </location>
</feature>
<evidence type="ECO:0000256" key="3">
    <source>
        <dbReference type="ARBA" id="ARBA00023125"/>
    </source>
</evidence>
<dbReference type="InterPro" id="IPR004827">
    <property type="entry name" value="bZIP"/>
</dbReference>
<sequence>MESYPNPYSAVIATFNQQSSAKDCVENSSVEDEDDPRNIPDDDLLLWANAQFTFDGQSSEKDLEDEIALRIARNKQQQYLAAQQQARQQHQQHQQQQQQKNQTPMQPLQQLHQQQQHQNQQYRQQQGHQPSHAPLYHPADVQQQLQQFDAIHGYLDANNEDPRTSLSLVERSRQRNPVSSSALLQQQQQLQQQNIQFDPRIHHSAFAQQLGQPLLGQQQQQFQPYPVGTSPLPSPDPVHDYHQLQFHPRQHQQHHHHQQQQLQQQLLQQQVDINSSNSGNRSNSVGAALSSLSLSSAGSPSASVSHEEKLQQLENELKEYQSELAEERKQLEQQDDPSSPNAMDTDDPGAEGGADGGNSESRSRSNSVLSHDDPDYAAKLAAAEEDKRRRNTAASARFRQKKRLREQILEKTAKEMTAKSELLEIRVKELEMEIKWLRGLIVEKDASRVLLQDAAASSLGGKVGARPASSVFAPSSSSSTFPNSFALAVSPPILLNNQSRSNPPNSNIDTDGNASKQSSRRSKKP</sequence>
<dbReference type="PANTHER" id="PTHR13044:SF14">
    <property type="entry name" value="CRYPTOCEPHAL, ISOFORM A"/>
    <property type="match status" value="1"/>
</dbReference>
<dbReference type="SUPFAM" id="SSF57959">
    <property type="entry name" value="Leucine zipper domain"/>
    <property type="match status" value="1"/>
</dbReference>
<evidence type="ECO:0000256" key="2">
    <source>
        <dbReference type="ARBA" id="ARBA00023015"/>
    </source>
</evidence>
<feature type="compositionally biased region" description="Low complexity" evidence="6">
    <location>
        <begin position="357"/>
        <end position="367"/>
    </location>
</feature>
<dbReference type="GO" id="GO:0001228">
    <property type="term" value="F:DNA-binding transcription activator activity, RNA polymerase II-specific"/>
    <property type="evidence" value="ECO:0007669"/>
    <property type="project" value="TreeGrafter"/>
</dbReference>
<feature type="region of interest" description="Disordered" evidence="6">
    <location>
        <begin position="19"/>
        <end position="41"/>
    </location>
</feature>
<dbReference type="EMBL" id="JAAAID010000207">
    <property type="protein sequence ID" value="KAG0020604.1"/>
    <property type="molecule type" value="Genomic_DNA"/>
</dbReference>
<dbReference type="PANTHER" id="PTHR13044">
    <property type="entry name" value="ACTIVATING TRANSCRIPTION FACTOR ATF 4/5"/>
    <property type="match status" value="1"/>
</dbReference>
<keyword evidence="5" id="KW-0539">Nucleus</keyword>
<accession>A0A9P6T2V9</accession>
<evidence type="ECO:0000313" key="8">
    <source>
        <dbReference type="EMBL" id="KAG0020604.1"/>
    </source>
</evidence>
<dbReference type="Proteomes" id="UP000703661">
    <property type="component" value="Unassembled WGS sequence"/>
</dbReference>
<evidence type="ECO:0000313" key="9">
    <source>
        <dbReference type="Proteomes" id="UP000703661"/>
    </source>
</evidence>
<feature type="region of interest" description="Disordered" evidence="6">
    <location>
        <begin position="170"/>
        <end position="191"/>
    </location>
</feature>
<dbReference type="PROSITE" id="PS50217">
    <property type="entry name" value="BZIP"/>
    <property type="match status" value="1"/>
</dbReference>
<organism evidence="8 9">
    <name type="scientific">Entomortierella chlamydospora</name>
    <dbReference type="NCBI Taxonomy" id="101097"/>
    <lineage>
        <taxon>Eukaryota</taxon>
        <taxon>Fungi</taxon>
        <taxon>Fungi incertae sedis</taxon>
        <taxon>Mucoromycota</taxon>
        <taxon>Mortierellomycotina</taxon>
        <taxon>Mortierellomycetes</taxon>
        <taxon>Mortierellales</taxon>
        <taxon>Mortierellaceae</taxon>
        <taxon>Entomortierella</taxon>
    </lineage>
</organism>
<evidence type="ECO:0000256" key="6">
    <source>
        <dbReference type="SAM" id="MobiDB-lite"/>
    </source>
</evidence>
<feature type="compositionally biased region" description="Low complexity" evidence="6">
    <location>
        <begin position="496"/>
        <end position="507"/>
    </location>
</feature>
<dbReference type="AlphaFoldDB" id="A0A9P6T2V9"/>
<dbReference type="GO" id="GO:0005634">
    <property type="term" value="C:nucleus"/>
    <property type="evidence" value="ECO:0007669"/>
    <property type="project" value="UniProtKB-SubCell"/>
</dbReference>
<reference evidence="8" key="1">
    <citation type="journal article" date="2020" name="Fungal Divers.">
        <title>Resolving the Mortierellaceae phylogeny through synthesis of multi-gene phylogenetics and phylogenomics.</title>
        <authorList>
            <person name="Vandepol N."/>
            <person name="Liber J."/>
            <person name="Desiro A."/>
            <person name="Na H."/>
            <person name="Kennedy M."/>
            <person name="Barry K."/>
            <person name="Grigoriev I.V."/>
            <person name="Miller A.N."/>
            <person name="O'Donnell K."/>
            <person name="Stajich J.E."/>
            <person name="Bonito G."/>
        </authorList>
    </citation>
    <scope>NUCLEOTIDE SEQUENCE</scope>
    <source>
        <strain evidence="8">NRRL 2769</strain>
    </source>
</reference>
<keyword evidence="4" id="KW-0804">Transcription</keyword>
<evidence type="ECO:0000256" key="4">
    <source>
        <dbReference type="ARBA" id="ARBA00023163"/>
    </source>
</evidence>
<feature type="region of interest" description="Disordered" evidence="6">
    <location>
        <begin position="80"/>
        <end position="135"/>
    </location>
</feature>
<keyword evidence="9" id="KW-1185">Reference proteome</keyword>
<keyword evidence="2" id="KW-0805">Transcription regulation</keyword>
<feature type="region of interest" description="Disordered" evidence="6">
    <location>
        <begin position="325"/>
        <end position="375"/>
    </location>
</feature>
<dbReference type="CDD" id="cd14705">
    <property type="entry name" value="bZIP_Zip1"/>
    <property type="match status" value="1"/>
</dbReference>
<keyword evidence="3" id="KW-0238">DNA-binding</keyword>
<feature type="region of interest" description="Disordered" evidence="6">
    <location>
        <begin position="494"/>
        <end position="525"/>
    </location>
</feature>
<feature type="compositionally biased region" description="Low complexity" evidence="6">
    <location>
        <begin position="80"/>
        <end position="130"/>
    </location>
</feature>